<comment type="caution">
    <text evidence="2">The sequence shown here is derived from an EMBL/GenBank/DDBJ whole genome shotgun (WGS) entry which is preliminary data.</text>
</comment>
<sequence length="50" mass="5682">MNPTPPQLPSQETFINKRKSRSTRSGQVRCRSSKGDTILQGRQELLGPYH</sequence>
<dbReference type="AlphaFoldDB" id="A0AAP0NQK9"/>
<name>A0AAP0NQK9_9MAGN</name>
<protein>
    <submittedName>
        <fullName evidence="2">Uncharacterized protein</fullName>
    </submittedName>
</protein>
<evidence type="ECO:0000313" key="2">
    <source>
        <dbReference type="EMBL" id="KAK9116227.1"/>
    </source>
</evidence>
<keyword evidence="3" id="KW-1185">Reference proteome</keyword>
<gene>
    <name evidence="2" type="ORF">Sjap_015174</name>
</gene>
<evidence type="ECO:0000256" key="1">
    <source>
        <dbReference type="SAM" id="MobiDB-lite"/>
    </source>
</evidence>
<dbReference type="EMBL" id="JBBNAE010000006">
    <property type="protein sequence ID" value="KAK9116227.1"/>
    <property type="molecule type" value="Genomic_DNA"/>
</dbReference>
<feature type="region of interest" description="Disordered" evidence="1">
    <location>
        <begin position="1"/>
        <end position="50"/>
    </location>
</feature>
<dbReference type="Proteomes" id="UP001417504">
    <property type="component" value="Unassembled WGS sequence"/>
</dbReference>
<proteinExistence type="predicted"/>
<organism evidence="2 3">
    <name type="scientific">Stephania japonica</name>
    <dbReference type="NCBI Taxonomy" id="461633"/>
    <lineage>
        <taxon>Eukaryota</taxon>
        <taxon>Viridiplantae</taxon>
        <taxon>Streptophyta</taxon>
        <taxon>Embryophyta</taxon>
        <taxon>Tracheophyta</taxon>
        <taxon>Spermatophyta</taxon>
        <taxon>Magnoliopsida</taxon>
        <taxon>Ranunculales</taxon>
        <taxon>Menispermaceae</taxon>
        <taxon>Menispermoideae</taxon>
        <taxon>Cissampelideae</taxon>
        <taxon>Stephania</taxon>
    </lineage>
</organism>
<reference evidence="2 3" key="1">
    <citation type="submission" date="2024-01" db="EMBL/GenBank/DDBJ databases">
        <title>Genome assemblies of Stephania.</title>
        <authorList>
            <person name="Yang L."/>
        </authorList>
    </citation>
    <scope>NUCLEOTIDE SEQUENCE [LARGE SCALE GENOMIC DNA]</scope>
    <source>
        <strain evidence="2">QJT</strain>
        <tissue evidence="2">Leaf</tissue>
    </source>
</reference>
<accession>A0AAP0NQK9</accession>
<evidence type="ECO:0000313" key="3">
    <source>
        <dbReference type="Proteomes" id="UP001417504"/>
    </source>
</evidence>